<proteinExistence type="predicted"/>
<keyword evidence="1" id="KW-0175">Coiled coil</keyword>
<dbReference type="RefSeq" id="WP_108311698.1">
    <property type="nucleotide sequence ID" value="NZ_NESN01000001.1"/>
</dbReference>
<dbReference type="Proteomes" id="UP000250790">
    <property type="component" value="Unassembled WGS sequence"/>
</dbReference>
<protein>
    <submittedName>
        <fullName evidence="2">Uncharacterized protein</fullName>
    </submittedName>
</protein>
<organism evidence="2 3">
    <name type="scientific">Limnohabitans parvus II-B4</name>
    <dbReference type="NCBI Taxonomy" id="1293052"/>
    <lineage>
        <taxon>Bacteria</taxon>
        <taxon>Pseudomonadati</taxon>
        <taxon>Pseudomonadota</taxon>
        <taxon>Betaproteobacteria</taxon>
        <taxon>Burkholderiales</taxon>
        <taxon>Comamonadaceae</taxon>
        <taxon>Limnohabitans</taxon>
    </lineage>
</organism>
<dbReference type="AlphaFoldDB" id="A0A315FQX6"/>
<reference evidence="2 3" key="1">
    <citation type="submission" date="2017-04" db="EMBL/GenBank/DDBJ databases">
        <title>Unexpected and diverse lifestyles within the genus Limnohabitans.</title>
        <authorList>
            <person name="Kasalicky V."/>
            <person name="Mehrshad M."/>
            <person name="Andrei S.-A."/>
            <person name="Salcher M."/>
            <person name="Kratochvilova H."/>
            <person name="Simek K."/>
            <person name="Ghai R."/>
        </authorList>
    </citation>
    <scope>NUCLEOTIDE SEQUENCE [LARGE SCALE GENOMIC DNA]</scope>
    <source>
        <strain evidence="2 3">II-B4</strain>
    </source>
</reference>
<keyword evidence="3" id="KW-1185">Reference proteome</keyword>
<name>A0A315FQX6_9BURK</name>
<feature type="coiled-coil region" evidence="1">
    <location>
        <begin position="82"/>
        <end position="116"/>
    </location>
</feature>
<evidence type="ECO:0000313" key="2">
    <source>
        <dbReference type="EMBL" id="PUE55707.1"/>
    </source>
</evidence>
<comment type="caution">
    <text evidence="2">The sequence shown here is derived from an EMBL/GenBank/DDBJ whole genome shotgun (WGS) entry which is preliminary data.</text>
</comment>
<gene>
    <name evidence="2" type="ORF">B9Z37_03970</name>
</gene>
<sequence length="241" mass="27683">MIKIVDVMILEREAMYIHCPKCKSVATVEIAYGKPSHEMMEAHKYGLIHLAGCVIDDDGINRHCIACGCDFISNEVGLPGAHQKQSITVQEMNRMLDTLEQNLKAVHQNIEREYMRLGRDCKAEVSYAVFEYLREHHSAWDLFLDRLQYCGDPTVIVGHEGKIMARYSNNTARLYLVKNHYQFYSLLVELAQACHWLGRTSRCDQNDIDDLKDASIAVQNARENIDKNWKSIRTDAISLFD</sequence>
<dbReference type="OrthoDB" id="4979632at2"/>
<dbReference type="EMBL" id="NESN01000001">
    <property type="protein sequence ID" value="PUE55707.1"/>
    <property type="molecule type" value="Genomic_DNA"/>
</dbReference>
<evidence type="ECO:0000313" key="3">
    <source>
        <dbReference type="Proteomes" id="UP000250790"/>
    </source>
</evidence>
<evidence type="ECO:0000256" key="1">
    <source>
        <dbReference type="SAM" id="Coils"/>
    </source>
</evidence>
<accession>A0A315FQX6</accession>